<sequence>MSAIQPKFQISHRDENDWTVVEIHGEVDVYTVPQIRDHVVSRIDEGRRRIILDLRRVTFIDSTGLGVFVGILKRIRERDGELRLVIASQTVRKIFDLTSLYGVFPIYDSLDAALTSP</sequence>
<dbReference type="CDD" id="cd07043">
    <property type="entry name" value="STAS_anti-anti-sigma_factors"/>
    <property type="match status" value="1"/>
</dbReference>
<evidence type="ECO:0000259" key="3">
    <source>
        <dbReference type="PROSITE" id="PS50801"/>
    </source>
</evidence>
<evidence type="ECO:0000313" key="4">
    <source>
        <dbReference type="EMBL" id="MBA2951129.1"/>
    </source>
</evidence>
<proteinExistence type="inferred from homology"/>
<dbReference type="PANTHER" id="PTHR33495">
    <property type="entry name" value="ANTI-SIGMA FACTOR ANTAGONIST TM_1081-RELATED-RELATED"/>
    <property type="match status" value="1"/>
</dbReference>
<dbReference type="InterPro" id="IPR003658">
    <property type="entry name" value="Anti-sigma_ant"/>
</dbReference>
<dbReference type="Proteomes" id="UP000545761">
    <property type="component" value="Unassembled WGS sequence"/>
</dbReference>
<comment type="caution">
    <text evidence="4">The sequence shown here is derived from an EMBL/GenBank/DDBJ whole genome shotgun (WGS) entry which is preliminary data.</text>
</comment>
<dbReference type="PROSITE" id="PS50801">
    <property type="entry name" value="STAS"/>
    <property type="match status" value="1"/>
</dbReference>
<dbReference type="InterPro" id="IPR002645">
    <property type="entry name" value="STAS_dom"/>
</dbReference>
<dbReference type="SUPFAM" id="SSF52091">
    <property type="entry name" value="SpoIIaa-like"/>
    <property type="match status" value="1"/>
</dbReference>
<dbReference type="GO" id="GO:0043856">
    <property type="term" value="F:anti-sigma factor antagonist activity"/>
    <property type="evidence" value="ECO:0007669"/>
    <property type="project" value="InterPro"/>
</dbReference>
<accession>A0A7W0DVF5</accession>
<evidence type="ECO:0000256" key="1">
    <source>
        <dbReference type="ARBA" id="ARBA00009013"/>
    </source>
</evidence>
<name>A0A7W0DVF5_9ACTN</name>
<organism evidence="4 5">
    <name type="scientific">Streptomyces himalayensis subsp. himalayensis</name>
    <dbReference type="NCBI Taxonomy" id="2756131"/>
    <lineage>
        <taxon>Bacteria</taxon>
        <taxon>Bacillati</taxon>
        <taxon>Actinomycetota</taxon>
        <taxon>Actinomycetes</taxon>
        <taxon>Kitasatosporales</taxon>
        <taxon>Streptomycetaceae</taxon>
        <taxon>Streptomyces</taxon>
        <taxon>Streptomyces himalayensis</taxon>
    </lineage>
</organism>
<dbReference type="PANTHER" id="PTHR33495:SF2">
    <property type="entry name" value="ANTI-SIGMA FACTOR ANTAGONIST TM_1081-RELATED"/>
    <property type="match status" value="1"/>
</dbReference>
<dbReference type="Pfam" id="PF01740">
    <property type="entry name" value="STAS"/>
    <property type="match status" value="1"/>
</dbReference>
<protein>
    <recommendedName>
        <fullName evidence="2">Anti-sigma factor antagonist</fullName>
    </recommendedName>
</protein>
<dbReference type="NCBIfam" id="TIGR00377">
    <property type="entry name" value="ant_ant_sig"/>
    <property type="match status" value="1"/>
</dbReference>
<dbReference type="RefSeq" id="WP_181662050.1">
    <property type="nucleotide sequence ID" value="NZ_JACEHE010000039.1"/>
</dbReference>
<reference evidence="4 5" key="1">
    <citation type="submission" date="2020-07" db="EMBL/GenBank/DDBJ databases">
        <title>Streptomyces isolated from Indian soil.</title>
        <authorList>
            <person name="Mandal S."/>
            <person name="Maiti P.K."/>
        </authorList>
    </citation>
    <scope>NUCLEOTIDE SEQUENCE [LARGE SCALE GENOMIC DNA]</scope>
    <source>
        <strain evidence="4 5">PSKA28</strain>
    </source>
</reference>
<dbReference type="AlphaFoldDB" id="A0A7W0DVF5"/>
<dbReference type="Gene3D" id="3.30.750.24">
    <property type="entry name" value="STAS domain"/>
    <property type="match status" value="1"/>
</dbReference>
<dbReference type="EMBL" id="JACEHE010000039">
    <property type="protein sequence ID" value="MBA2951129.1"/>
    <property type="molecule type" value="Genomic_DNA"/>
</dbReference>
<evidence type="ECO:0000256" key="2">
    <source>
        <dbReference type="RuleBase" id="RU003749"/>
    </source>
</evidence>
<gene>
    <name evidence="4" type="ORF">H1D24_36630</name>
</gene>
<evidence type="ECO:0000313" key="5">
    <source>
        <dbReference type="Proteomes" id="UP000545761"/>
    </source>
</evidence>
<feature type="domain" description="STAS" evidence="3">
    <location>
        <begin position="8"/>
        <end position="117"/>
    </location>
</feature>
<comment type="similarity">
    <text evidence="1 2">Belongs to the anti-sigma-factor antagonist family.</text>
</comment>
<dbReference type="InterPro" id="IPR036513">
    <property type="entry name" value="STAS_dom_sf"/>
</dbReference>